<keyword evidence="2" id="KW-0479">Metal-binding</keyword>
<proteinExistence type="predicted"/>
<gene>
    <name evidence="6" type="ORF">AFM12_02165</name>
</gene>
<dbReference type="InterPro" id="IPR036922">
    <property type="entry name" value="Rieske_2Fe-2S_sf"/>
</dbReference>
<feature type="domain" description="Rieske" evidence="5">
    <location>
        <begin position="73"/>
        <end position="142"/>
    </location>
</feature>
<keyword evidence="1" id="KW-0001">2Fe-2S</keyword>
<accession>A0A0P7BQH9</accession>
<protein>
    <recommendedName>
        <fullName evidence="5">Rieske domain-containing protein</fullName>
    </recommendedName>
</protein>
<dbReference type="PROSITE" id="PS51257">
    <property type="entry name" value="PROKAR_LIPOPROTEIN"/>
    <property type="match status" value="1"/>
</dbReference>
<sequence>MNTQKLKRNEFLKDLGFKGAALFALYCTGTSCLPADVNPSATSNLGNSLTIDLSDSANSSLISDGGYIIKDGVVIANNGGSYVAGSQICSHENKRKVIFRNGEFYCTDHGARFGTTGQGLNKDASKGLQIYTVSQNENVLTIS</sequence>
<keyword evidence="7" id="KW-1185">Reference proteome</keyword>
<name>A0A0P7BQH9_9BACT</name>
<evidence type="ECO:0000256" key="2">
    <source>
        <dbReference type="ARBA" id="ARBA00022723"/>
    </source>
</evidence>
<dbReference type="RefSeq" id="WP_055143636.1">
    <property type="nucleotide sequence ID" value="NZ_JXSZ01000005.1"/>
</dbReference>
<evidence type="ECO:0000313" key="7">
    <source>
        <dbReference type="Proteomes" id="UP000050454"/>
    </source>
</evidence>
<evidence type="ECO:0000256" key="1">
    <source>
        <dbReference type="ARBA" id="ARBA00022714"/>
    </source>
</evidence>
<dbReference type="EMBL" id="LGTQ01000005">
    <property type="protein sequence ID" value="KPM49440.1"/>
    <property type="molecule type" value="Genomic_DNA"/>
</dbReference>
<keyword evidence="4" id="KW-0411">Iron-sulfur</keyword>
<dbReference type="InterPro" id="IPR017941">
    <property type="entry name" value="Rieske_2Fe-2S"/>
</dbReference>
<keyword evidence="3" id="KW-0408">Iron</keyword>
<dbReference type="OrthoDB" id="165343at2"/>
<dbReference type="Pfam" id="PF00355">
    <property type="entry name" value="Rieske"/>
    <property type="match status" value="1"/>
</dbReference>
<dbReference type="GO" id="GO:0051537">
    <property type="term" value="F:2 iron, 2 sulfur cluster binding"/>
    <property type="evidence" value="ECO:0007669"/>
    <property type="project" value="UniProtKB-KW"/>
</dbReference>
<dbReference type="Gene3D" id="2.102.10.10">
    <property type="entry name" value="Rieske [2Fe-2S] iron-sulphur domain"/>
    <property type="match status" value="1"/>
</dbReference>
<dbReference type="Proteomes" id="UP000050454">
    <property type="component" value="Unassembled WGS sequence"/>
</dbReference>
<dbReference type="GO" id="GO:0046872">
    <property type="term" value="F:metal ion binding"/>
    <property type="evidence" value="ECO:0007669"/>
    <property type="project" value="UniProtKB-KW"/>
</dbReference>
<dbReference type="AlphaFoldDB" id="A0A0P7BQH9"/>
<dbReference type="STRING" id="1605367.AFM12_02165"/>
<dbReference type="PROSITE" id="PS51296">
    <property type="entry name" value="RIESKE"/>
    <property type="match status" value="1"/>
</dbReference>
<organism evidence="6 7">
    <name type="scientific">Jiulongibacter sediminis</name>
    <dbReference type="NCBI Taxonomy" id="1605367"/>
    <lineage>
        <taxon>Bacteria</taxon>
        <taxon>Pseudomonadati</taxon>
        <taxon>Bacteroidota</taxon>
        <taxon>Cytophagia</taxon>
        <taxon>Cytophagales</taxon>
        <taxon>Leadbetterellaceae</taxon>
        <taxon>Jiulongibacter</taxon>
    </lineage>
</organism>
<evidence type="ECO:0000256" key="4">
    <source>
        <dbReference type="ARBA" id="ARBA00023014"/>
    </source>
</evidence>
<evidence type="ECO:0000313" key="6">
    <source>
        <dbReference type="EMBL" id="KPM49440.1"/>
    </source>
</evidence>
<evidence type="ECO:0000256" key="3">
    <source>
        <dbReference type="ARBA" id="ARBA00023004"/>
    </source>
</evidence>
<evidence type="ECO:0000259" key="5">
    <source>
        <dbReference type="PROSITE" id="PS51296"/>
    </source>
</evidence>
<reference evidence="6 7" key="1">
    <citation type="submission" date="2015-07" db="EMBL/GenBank/DDBJ databases">
        <title>The draft genome sequence of Leadbetterella sp. JN14-9.</title>
        <authorList>
            <person name="Liu Y."/>
            <person name="Du J."/>
            <person name="Shao Z."/>
        </authorList>
    </citation>
    <scope>NUCLEOTIDE SEQUENCE [LARGE SCALE GENOMIC DNA]</scope>
    <source>
        <strain evidence="6 7">JN14-9</strain>
    </source>
</reference>
<dbReference type="SUPFAM" id="SSF50022">
    <property type="entry name" value="ISP domain"/>
    <property type="match status" value="1"/>
</dbReference>
<comment type="caution">
    <text evidence="6">The sequence shown here is derived from an EMBL/GenBank/DDBJ whole genome shotgun (WGS) entry which is preliminary data.</text>
</comment>